<sequence>MLQSQINLNLRLNYPALATAIEQNAEVVEVELAERLLESGVFAQYASATLANTVANQMVSLVTVSLLIGDLTPFYNIVIWESNAVMNNQGFFKRDSDMSLINIFQGILLDRLDPSLAGDIQALANQMRAIFEYSWREIVTGMQNKPKS</sequence>
<dbReference type="RefSeq" id="WP_341469303.1">
    <property type="nucleotide sequence ID" value="NZ_CP128399.1"/>
</dbReference>
<name>A0A8T7M2S8_9CHLR</name>
<accession>A0A8T7M2S8</accession>
<reference evidence="2" key="2">
    <citation type="journal article" date="2024" name="Nature">
        <title>Anoxygenic phototroph of the Chloroflexota uses a type I reaction centre.</title>
        <authorList>
            <person name="Tsuji J.M."/>
            <person name="Shaw N.A."/>
            <person name="Nagashima S."/>
            <person name="Venkiteswaran J.J."/>
            <person name="Schiff S.L."/>
            <person name="Watanabe T."/>
            <person name="Fukui M."/>
            <person name="Hanada S."/>
            <person name="Tank M."/>
            <person name="Neufeld J.D."/>
        </authorList>
    </citation>
    <scope>NUCLEOTIDE SEQUENCE</scope>
    <source>
        <strain evidence="2">L227-S17</strain>
    </source>
</reference>
<dbReference type="Proteomes" id="UP000521676">
    <property type="component" value="Unassembled WGS sequence"/>
</dbReference>
<evidence type="ECO:0000313" key="1">
    <source>
        <dbReference type="EMBL" id="NWJ45536.1"/>
    </source>
</evidence>
<keyword evidence="4" id="KW-1185">Reference proteome</keyword>
<reference evidence="1 3" key="1">
    <citation type="submission" date="2020-06" db="EMBL/GenBank/DDBJ databases">
        <title>Anoxygenic phototrophic Chloroflexota member uses a Type I reaction center.</title>
        <authorList>
            <person name="Tsuji J.M."/>
            <person name="Shaw N.A."/>
            <person name="Nagashima S."/>
            <person name="Venkiteswaran J."/>
            <person name="Schiff S.L."/>
            <person name="Hanada S."/>
            <person name="Tank M."/>
            <person name="Neufeld J.D."/>
        </authorList>
    </citation>
    <scope>NUCLEOTIDE SEQUENCE [LARGE SCALE GENOMIC DNA]</scope>
    <source>
        <strain evidence="1">L227-S17</strain>
    </source>
</reference>
<evidence type="ECO:0000313" key="2">
    <source>
        <dbReference type="EMBL" id="WJW67409.1"/>
    </source>
</evidence>
<evidence type="ECO:0000313" key="4">
    <source>
        <dbReference type="Proteomes" id="UP001431572"/>
    </source>
</evidence>
<dbReference type="AlphaFoldDB" id="A0A8T7M2S8"/>
<evidence type="ECO:0000313" key="3">
    <source>
        <dbReference type="Proteomes" id="UP000521676"/>
    </source>
</evidence>
<organism evidence="1 3">
    <name type="scientific">Candidatus Chlorohelix allophototropha</name>
    <dbReference type="NCBI Taxonomy" id="3003348"/>
    <lineage>
        <taxon>Bacteria</taxon>
        <taxon>Bacillati</taxon>
        <taxon>Chloroflexota</taxon>
        <taxon>Chloroflexia</taxon>
        <taxon>Candidatus Chloroheliales</taxon>
        <taxon>Candidatus Chloroheliaceae</taxon>
        <taxon>Candidatus Chlorohelix</taxon>
    </lineage>
</organism>
<dbReference type="EMBL" id="CP128399">
    <property type="protein sequence ID" value="WJW67409.1"/>
    <property type="molecule type" value="Genomic_DNA"/>
</dbReference>
<dbReference type="Proteomes" id="UP001431572">
    <property type="component" value="Chromosome 1"/>
</dbReference>
<proteinExistence type="predicted"/>
<dbReference type="EMBL" id="JACATZ010000001">
    <property type="protein sequence ID" value="NWJ45536.1"/>
    <property type="molecule type" value="Genomic_DNA"/>
</dbReference>
<gene>
    <name evidence="1" type="ORF">HXX08_06635</name>
    <name evidence="2" type="ORF">OZ401_000675</name>
</gene>
<protein>
    <submittedName>
        <fullName evidence="1">Uncharacterized protein</fullName>
    </submittedName>
</protein>